<name>A0A4R1B996_9BACT</name>
<keyword evidence="1" id="KW-0732">Signal</keyword>
<feature type="signal peptide" evidence="1">
    <location>
        <begin position="1"/>
        <end position="18"/>
    </location>
</feature>
<evidence type="ECO:0000313" key="3">
    <source>
        <dbReference type="Proteomes" id="UP000295334"/>
    </source>
</evidence>
<proteinExistence type="predicted"/>
<evidence type="ECO:0000256" key="1">
    <source>
        <dbReference type="SAM" id="SignalP"/>
    </source>
</evidence>
<dbReference type="EMBL" id="SJZI01000046">
    <property type="protein sequence ID" value="TCJ13359.1"/>
    <property type="molecule type" value="Genomic_DNA"/>
</dbReference>
<dbReference type="AlphaFoldDB" id="A0A4R1B996"/>
<sequence length="149" mass="16263">MKPFFLILFLLGSLCLHAQGRAPLREPDPHKPLLFATLPSVQPVQPEKLEVLLGHAVGDTVTFQLSPALRVTGVVTSVSDGSDKTLSSVVIRSQALGGATFSFARRIGGDDTEYTGRLLSYNHGDALELVRENGKYRLEKRGLYDLLSE</sequence>
<comment type="caution">
    <text evidence="2">The sequence shown here is derived from an EMBL/GenBank/DDBJ whole genome shotgun (WGS) entry which is preliminary data.</text>
</comment>
<dbReference type="OrthoDB" id="676939at2"/>
<reference evidence="2 3" key="1">
    <citation type="submission" date="2019-03" db="EMBL/GenBank/DDBJ databases">
        <authorList>
            <person name="Kim M.K.M."/>
        </authorList>
    </citation>
    <scope>NUCLEOTIDE SEQUENCE [LARGE SCALE GENOMIC DNA]</scope>
    <source>
        <strain evidence="2 3">17J68-12</strain>
    </source>
</reference>
<accession>A0A4R1B996</accession>
<keyword evidence="3" id="KW-1185">Reference proteome</keyword>
<organism evidence="2 3">
    <name type="scientific">Flaviaesturariibacter flavus</name>
    <dbReference type="NCBI Taxonomy" id="2502780"/>
    <lineage>
        <taxon>Bacteria</taxon>
        <taxon>Pseudomonadati</taxon>
        <taxon>Bacteroidota</taxon>
        <taxon>Chitinophagia</taxon>
        <taxon>Chitinophagales</taxon>
        <taxon>Chitinophagaceae</taxon>
        <taxon>Flaviaestuariibacter</taxon>
    </lineage>
</organism>
<dbReference type="Proteomes" id="UP000295334">
    <property type="component" value="Unassembled WGS sequence"/>
</dbReference>
<dbReference type="RefSeq" id="WP_131450015.1">
    <property type="nucleotide sequence ID" value="NZ_SJZI01000046.1"/>
</dbReference>
<protein>
    <submittedName>
        <fullName evidence="2">Uncharacterized protein</fullName>
    </submittedName>
</protein>
<evidence type="ECO:0000313" key="2">
    <source>
        <dbReference type="EMBL" id="TCJ13359.1"/>
    </source>
</evidence>
<gene>
    <name evidence="2" type="ORF">EPD60_13300</name>
</gene>
<feature type="chain" id="PRO_5020750545" evidence="1">
    <location>
        <begin position="19"/>
        <end position="149"/>
    </location>
</feature>